<dbReference type="Proteomes" id="UP000268084">
    <property type="component" value="Chromosome"/>
</dbReference>
<dbReference type="OrthoDB" id="3405665at2"/>
<dbReference type="AlphaFoldDB" id="A0A3G8ZNB5"/>
<dbReference type="RefSeq" id="WP_124799206.1">
    <property type="nucleotide sequence ID" value="NZ_CP034170.1"/>
</dbReference>
<name>A0A3G8ZNB5_9ACTN</name>
<protein>
    <submittedName>
        <fullName evidence="2">Uncharacterized protein</fullName>
    </submittedName>
</protein>
<sequence length="244" mass="26909">MEHTSETPHRRRRSARREQGPPNVAATTTSSPDQNSGLASESAARELPQPAAASPTEAPVGSKEKARAPRQRESKRSRHRAKLQALETPAPTPQGHLKSPEPAHPETSSDGQQNVGLEAVPVQTEHGEETSDNGAPELQHLASRELSPREQTHRQDVSKQEPYREQTRHPRDRRAEIAERALRGLVTTRGTQVTWSAALRARSLAQPSAADIAEAETDLVIVRRNYTPAQPLPASKKPERQPRR</sequence>
<keyword evidence="3" id="KW-1185">Reference proteome</keyword>
<feature type="compositionally biased region" description="Basic and acidic residues" evidence="1">
    <location>
        <begin position="142"/>
        <end position="177"/>
    </location>
</feature>
<reference evidence="2 3" key="1">
    <citation type="submission" date="2018-11" db="EMBL/GenBank/DDBJ databases">
        <authorList>
            <person name="Da X."/>
        </authorList>
    </citation>
    <scope>NUCLEOTIDE SEQUENCE [LARGE SCALE GENOMIC DNA]</scope>
    <source>
        <strain evidence="2 3">S14-144</strain>
    </source>
</reference>
<feature type="compositionally biased region" description="Basic and acidic residues" evidence="1">
    <location>
        <begin position="62"/>
        <end position="74"/>
    </location>
</feature>
<dbReference type="EMBL" id="CP034170">
    <property type="protein sequence ID" value="AZI58297.1"/>
    <property type="molecule type" value="Genomic_DNA"/>
</dbReference>
<feature type="region of interest" description="Disordered" evidence="1">
    <location>
        <begin position="1"/>
        <end position="177"/>
    </location>
</feature>
<feature type="compositionally biased region" description="Polar residues" evidence="1">
    <location>
        <begin position="106"/>
        <end position="115"/>
    </location>
</feature>
<evidence type="ECO:0000256" key="1">
    <source>
        <dbReference type="SAM" id="MobiDB-lite"/>
    </source>
</evidence>
<organism evidence="2 3">
    <name type="scientific">Nakamurella antarctica</name>
    <dbReference type="NCBI Taxonomy" id="1902245"/>
    <lineage>
        <taxon>Bacteria</taxon>
        <taxon>Bacillati</taxon>
        <taxon>Actinomycetota</taxon>
        <taxon>Actinomycetes</taxon>
        <taxon>Nakamurellales</taxon>
        <taxon>Nakamurellaceae</taxon>
        <taxon>Nakamurella</taxon>
    </lineage>
</organism>
<accession>A0A3G8ZNB5</accession>
<proteinExistence type="predicted"/>
<dbReference type="KEGG" id="nak:EH165_09260"/>
<evidence type="ECO:0000313" key="3">
    <source>
        <dbReference type="Proteomes" id="UP000268084"/>
    </source>
</evidence>
<reference evidence="2 3" key="2">
    <citation type="submission" date="2018-12" db="EMBL/GenBank/DDBJ databases">
        <title>Nakamurella antarcticus sp. nov., isolated from Antarctica South Shetland Islands soil.</title>
        <authorList>
            <person name="Peng F."/>
        </authorList>
    </citation>
    <scope>NUCLEOTIDE SEQUENCE [LARGE SCALE GENOMIC DNA]</scope>
    <source>
        <strain evidence="2 3">S14-144</strain>
    </source>
</reference>
<evidence type="ECO:0000313" key="2">
    <source>
        <dbReference type="EMBL" id="AZI58297.1"/>
    </source>
</evidence>
<gene>
    <name evidence="2" type="ORF">EH165_09260</name>
</gene>
<feature type="compositionally biased region" description="Polar residues" evidence="1">
    <location>
        <begin position="25"/>
        <end position="39"/>
    </location>
</feature>